<evidence type="ECO:0000313" key="10">
    <source>
        <dbReference type="Proteomes" id="UP001597186"/>
    </source>
</evidence>
<dbReference type="Pfam" id="PF03009">
    <property type="entry name" value="GDPD"/>
    <property type="match status" value="1"/>
</dbReference>
<feature type="chain" id="PRO_5047462596" description="glycerophosphodiester phosphodiesterase" evidence="7">
    <location>
        <begin position="23"/>
        <end position="410"/>
    </location>
</feature>
<dbReference type="SUPFAM" id="SSF51695">
    <property type="entry name" value="PLC-like phosphodiesterases"/>
    <property type="match status" value="1"/>
</dbReference>
<comment type="caution">
    <text evidence="9">The sequence shown here is derived from an EMBL/GenBank/DDBJ whole genome shotgun (WGS) entry which is preliminary data.</text>
</comment>
<evidence type="ECO:0000256" key="4">
    <source>
        <dbReference type="ARBA" id="ARBA00022798"/>
    </source>
</evidence>
<proteinExistence type="inferred from homology"/>
<evidence type="ECO:0000256" key="5">
    <source>
        <dbReference type="ARBA" id="ARBA00022801"/>
    </source>
</evidence>
<protein>
    <recommendedName>
        <fullName evidence="2">glycerophosphodiester phosphodiesterase</fullName>
        <ecNumber evidence="2">3.1.4.46</ecNumber>
    </recommendedName>
</protein>
<organism evidence="9 10">
    <name type="scientific">Lacimonas salitolerans</name>
    <dbReference type="NCBI Taxonomy" id="1323750"/>
    <lineage>
        <taxon>Bacteria</taxon>
        <taxon>Pseudomonadati</taxon>
        <taxon>Pseudomonadota</taxon>
        <taxon>Alphaproteobacteria</taxon>
        <taxon>Rhodobacterales</taxon>
        <taxon>Paracoccaceae</taxon>
        <taxon>Lacimonas</taxon>
    </lineage>
</organism>
<keyword evidence="5" id="KW-0378">Hydrolase</keyword>
<dbReference type="PROSITE" id="PS51704">
    <property type="entry name" value="GP_PDE"/>
    <property type="match status" value="1"/>
</dbReference>
<comment type="similarity">
    <text evidence="1">Belongs to the glycerophosphoryl diester phosphodiesterase family.</text>
</comment>
<name>A0ABW4EFX2_9RHOB</name>
<reference evidence="10" key="1">
    <citation type="journal article" date="2019" name="Int. J. Syst. Evol. Microbiol.">
        <title>The Global Catalogue of Microorganisms (GCM) 10K type strain sequencing project: providing services to taxonomists for standard genome sequencing and annotation.</title>
        <authorList>
            <consortium name="The Broad Institute Genomics Platform"/>
            <consortium name="The Broad Institute Genome Sequencing Center for Infectious Disease"/>
            <person name="Wu L."/>
            <person name="Ma J."/>
        </authorList>
    </citation>
    <scope>NUCLEOTIDE SEQUENCE [LARGE SCALE GENOMIC DNA]</scope>
    <source>
        <strain evidence="10">CGMCC 1.12477</strain>
    </source>
</reference>
<dbReference type="Proteomes" id="UP001597186">
    <property type="component" value="Unassembled WGS sequence"/>
</dbReference>
<dbReference type="PANTHER" id="PTHR43620:SF7">
    <property type="entry name" value="GLYCEROPHOSPHODIESTER PHOSPHODIESTERASE GDPD5-RELATED"/>
    <property type="match status" value="1"/>
</dbReference>
<dbReference type="Gene3D" id="3.20.20.190">
    <property type="entry name" value="Phosphatidylinositol (PI) phosphodiesterase"/>
    <property type="match status" value="1"/>
</dbReference>
<dbReference type="EMBL" id="JBHUDD010000050">
    <property type="protein sequence ID" value="MFD1509371.1"/>
    <property type="molecule type" value="Genomic_DNA"/>
</dbReference>
<dbReference type="EC" id="3.1.4.46" evidence="2"/>
<dbReference type="RefSeq" id="WP_379914570.1">
    <property type="nucleotide sequence ID" value="NZ_JBHUDD010000050.1"/>
</dbReference>
<evidence type="ECO:0000256" key="3">
    <source>
        <dbReference type="ARBA" id="ARBA00022729"/>
    </source>
</evidence>
<accession>A0ABW4EFX2</accession>
<dbReference type="InterPro" id="IPR030395">
    <property type="entry name" value="GP_PDE_dom"/>
</dbReference>
<sequence length="410" mass="44504">MLIKPMLALCVASTAIAGAAMAEGTTYGPRPFYLIDRMHDGPLKEKLASCTGQAPSMSKFSIGHRGAPLQFPEHTVESNVAAARMGAGILECDVTFTADKELVCRHAQNDLHTTTDILATDLATKCTKPFSPASGNRNASAECRASDITLAEFRTLTAKMDAANTKGTTVAEYMDGTAGWRTDLYSVQDGTLMTHAESIALFDSLGADFTPELKSASVDMPHDGFSQADYAQKMIDDYKAAGIDPARVWVQSFDLDDVKYWIENEPEFGAQAVYLDDRYAESDEDEGLIDYMDPATFKPTMQELADMGVKYIAPPMWMLLTLDDAGNMVASPYATEAQAAGLNVITWTLEPSGPLINGGGWYFQSVREAIDTDGDYFTILHALREEAGVVGVFSDWPATVTYYANCIGLD</sequence>
<feature type="signal peptide" evidence="7">
    <location>
        <begin position="1"/>
        <end position="22"/>
    </location>
</feature>
<evidence type="ECO:0000256" key="1">
    <source>
        <dbReference type="ARBA" id="ARBA00007277"/>
    </source>
</evidence>
<keyword evidence="4" id="KW-0319">Glycerol metabolism</keyword>
<feature type="domain" description="GP-PDE" evidence="8">
    <location>
        <begin position="59"/>
        <end position="384"/>
    </location>
</feature>
<gene>
    <name evidence="9" type="ORF">ACFTOW_08155</name>
</gene>
<comment type="catalytic activity">
    <reaction evidence="6">
        <text>a sn-glycero-3-phosphodiester + H2O = an alcohol + sn-glycerol 3-phosphate + H(+)</text>
        <dbReference type="Rhea" id="RHEA:12969"/>
        <dbReference type="ChEBI" id="CHEBI:15377"/>
        <dbReference type="ChEBI" id="CHEBI:15378"/>
        <dbReference type="ChEBI" id="CHEBI:30879"/>
        <dbReference type="ChEBI" id="CHEBI:57597"/>
        <dbReference type="ChEBI" id="CHEBI:83408"/>
        <dbReference type="EC" id="3.1.4.46"/>
    </reaction>
</comment>
<dbReference type="PANTHER" id="PTHR43620">
    <property type="entry name" value="GLYCEROPHOSPHORYL DIESTER PHOSPHODIESTERASE"/>
    <property type="match status" value="1"/>
</dbReference>
<evidence type="ECO:0000256" key="6">
    <source>
        <dbReference type="ARBA" id="ARBA00047512"/>
    </source>
</evidence>
<keyword evidence="3 7" id="KW-0732">Signal</keyword>
<evidence type="ECO:0000313" key="9">
    <source>
        <dbReference type="EMBL" id="MFD1509371.1"/>
    </source>
</evidence>
<keyword evidence="10" id="KW-1185">Reference proteome</keyword>
<evidence type="ECO:0000259" key="8">
    <source>
        <dbReference type="PROSITE" id="PS51704"/>
    </source>
</evidence>
<dbReference type="InterPro" id="IPR017946">
    <property type="entry name" value="PLC-like_Pdiesterase_TIM-brl"/>
</dbReference>
<evidence type="ECO:0000256" key="2">
    <source>
        <dbReference type="ARBA" id="ARBA00012247"/>
    </source>
</evidence>
<evidence type="ECO:0000256" key="7">
    <source>
        <dbReference type="SAM" id="SignalP"/>
    </source>
</evidence>